<dbReference type="InterPro" id="IPR018764">
    <property type="entry name" value="RskA_C"/>
</dbReference>
<gene>
    <name evidence="2" type="ORF">GCM10009810_14640</name>
</gene>
<comment type="caution">
    <text evidence="2">The sequence shown here is derived from an EMBL/GenBank/DDBJ whole genome shotgun (WGS) entry which is preliminary data.</text>
</comment>
<evidence type="ECO:0000259" key="1">
    <source>
        <dbReference type="Pfam" id="PF10099"/>
    </source>
</evidence>
<evidence type="ECO:0000313" key="2">
    <source>
        <dbReference type="EMBL" id="GAA1755952.1"/>
    </source>
</evidence>
<protein>
    <recommendedName>
        <fullName evidence="1">Anti-sigma K factor RskA C-terminal domain-containing protein</fullName>
    </recommendedName>
</protein>
<dbReference type="Pfam" id="PF10099">
    <property type="entry name" value="RskA_C"/>
    <property type="match status" value="1"/>
</dbReference>
<organism evidence="2 3">
    <name type="scientific">Nostocoides vanveenii</name>
    <dbReference type="NCBI Taxonomy" id="330835"/>
    <lineage>
        <taxon>Bacteria</taxon>
        <taxon>Bacillati</taxon>
        <taxon>Actinomycetota</taxon>
        <taxon>Actinomycetes</taxon>
        <taxon>Micrococcales</taxon>
        <taxon>Intrasporangiaceae</taxon>
        <taxon>Nostocoides</taxon>
    </lineage>
</organism>
<accession>A0ABN2KH18</accession>
<dbReference type="EMBL" id="BAAAPN010000035">
    <property type="protein sequence ID" value="GAA1755952.1"/>
    <property type="molecule type" value="Genomic_DNA"/>
</dbReference>
<proteinExistence type="predicted"/>
<sequence>MNQWRAPEAEVVASANLATLDTGATRGVAEVERVRGQLEVRIMVSSDPDPGGYLEVWLINRDLERMVSLGVLPQGTSNRSYPVPQSLLDEGYVIVDISREPLDDQPAHSGHSIVRGTLAI</sequence>
<feature type="domain" description="Anti-sigma K factor RskA C-terminal" evidence="1">
    <location>
        <begin position="4"/>
        <end position="110"/>
    </location>
</feature>
<reference evidence="2 3" key="1">
    <citation type="journal article" date="2019" name="Int. J. Syst. Evol. Microbiol.">
        <title>The Global Catalogue of Microorganisms (GCM) 10K type strain sequencing project: providing services to taxonomists for standard genome sequencing and annotation.</title>
        <authorList>
            <consortium name="The Broad Institute Genomics Platform"/>
            <consortium name="The Broad Institute Genome Sequencing Center for Infectious Disease"/>
            <person name="Wu L."/>
            <person name="Ma J."/>
        </authorList>
    </citation>
    <scope>NUCLEOTIDE SEQUENCE [LARGE SCALE GENOMIC DNA]</scope>
    <source>
        <strain evidence="2 3">JCM 15591</strain>
    </source>
</reference>
<evidence type="ECO:0000313" key="3">
    <source>
        <dbReference type="Proteomes" id="UP001501475"/>
    </source>
</evidence>
<dbReference type="Proteomes" id="UP001501475">
    <property type="component" value="Unassembled WGS sequence"/>
</dbReference>
<keyword evidence="3" id="KW-1185">Reference proteome</keyword>
<name>A0ABN2KH18_9MICO</name>